<protein>
    <submittedName>
        <fullName evidence="2 3">Membrane protein</fullName>
    </submittedName>
</protein>
<keyword evidence="1" id="KW-0812">Transmembrane</keyword>
<dbReference type="EMBL" id="SMBT01000004">
    <property type="protein sequence ID" value="TCU88123.1"/>
    <property type="molecule type" value="Genomic_DNA"/>
</dbReference>
<evidence type="ECO:0000256" key="1">
    <source>
        <dbReference type="SAM" id="Phobius"/>
    </source>
</evidence>
<accession>A0A377SXA3</accession>
<feature type="transmembrane region" description="Helical" evidence="1">
    <location>
        <begin position="6"/>
        <end position="22"/>
    </location>
</feature>
<name>A0A377SXA3_9NEIS</name>
<dbReference type="AlphaFoldDB" id="A0A377SXA3"/>
<dbReference type="Proteomes" id="UP000295794">
    <property type="component" value="Unassembled WGS sequence"/>
</dbReference>
<dbReference type="Proteomes" id="UP000255108">
    <property type="component" value="Unassembled WGS sequence"/>
</dbReference>
<proteinExistence type="predicted"/>
<dbReference type="InterPro" id="IPR018750">
    <property type="entry name" value="DUF2306_membrane"/>
</dbReference>
<keyword evidence="5" id="KW-1185">Reference proteome</keyword>
<dbReference type="OrthoDB" id="8596260at2"/>
<feature type="transmembrane region" description="Helical" evidence="1">
    <location>
        <begin position="34"/>
        <end position="51"/>
    </location>
</feature>
<gene>
    <name evidence="3" type="ORF">EV682_104297</name>
    <name evidence="2" type="ORF">NCTC11159_04203</name>
</gene>
<keyword evidence="1" id="KW-1133">Transmembrane helix</keyword>
<dbReference type="Pfam" id="PF10067">
    <property type="entry name" value="DUF2306"/>
    <property type="match status" value="1"/>
</dbReference>
<dbReference type="EMBL" id="UGHR01000004">
    <property type="protein sequence ID" value="STR45623.1"/>
    <property type="molecule type" value="Genomic_DNA"/>
</dbReference>
<organism evidence="2 4">
    <name type="scientific">Iodobacter fluviatilis</name>
    <dbReference type="NCBI Taxonomy" id="537"/>
    <lineage>
        <taxon>Bacteria</taxon>
        <taxon>Pseudomonadati</taxon>
        <taxon>Pseudomonadota</taxon>
        <taxon>Betaproteobacteria</taxon>
        <taxon>Neisseriales</taxon>
        <taxon>Chitinibacteraceae</taxon>
        <taxon>Iodobacter</taxon>
    </lineage>
</organism>
<dbReference type="RefSeq" id="WP_115229859.1">
    <property type="nucleotide sequence ID" value="NZ_CAWOLO010000004.1"/>
</dbReference>
<evidence type="ECO:0000313" key="3">
    <source>
        <dbReference type="EMBL" id="TCU88123.1"/>
    </source>
</evidence>
<feature type="transmembrane region" description="Helical" evidence="1">
    <location>
        <begin position="93"/>
        <end position="111"/>
    </location>
</feature>
<sequence>MSVMLHLFAAFWVLIVGALQIARPKGTSMHKALGKSWMLAMLLVAVSSFWIKSAMNVFMGYGPIHLLSLWVLVCVCASIHFARQGNIKKHKGFAVGAFYGAIGAGLAAVAMPGRLLHVFLFG</sequence>
<evidence type="ECO:0000313" key="5">
    <source>
        <dbReference type="Proteomes" id="UP000295794"/>
    </source>
</evidence>
<evidence type="ECO:0000313" key="2">
    <source>
        <dbReference type="EMBL" id="STR45623.1"/>
    </source>
</evidence>
<evidence type="ECO:0000313" key="4">
    <source>
        <dbReference type="Proteomes" id="UP000255108"/>
    </source>
</evidence>
<feature type="transmembrane region" description="Helical" evidence="1">
    <location>
        <begin position="63"/>
        <end position="81"/>
    </location>
</feature>
<reference evidence="3 5" key="2">
    <citation type="submission" date="2019-03" db="EMBL/GenBank/DDBJ databases">
        <title>Genomic Encyclopedia of Type Strains, Phase IV (KMG-IV): sequencing the most valuable type-strain genomes for metagenomic binning, comparative biology and taxonomic classification.</title>
        <authorList>
            <person name="Goeker M."/>
        </authorList>
    </citation>
    <scope>NUCLEOTIDE SEQUENCE [LARGE SCALE GENOMIC DNA]</scope>
    <source>
        <strain evidence="3 5">DSM 3764</strain>
    </source>
</reference>
<reference evidence="2 4" key="1">
    <citation type="submission" date="2018-06" db="EMBL/GenBank/DDBJ databases">
        <authorList>
            <consortium name="Pathogen Informatics"/>
            <person name="Doyle S."/>
        </authorList>
    </citation>
    <scope>NUCLEOTIDE SEQUENCE [LARGE SCALE GENOMIC DNA]</scope>
    <source>
        <strain evidence="2 4">NCTC11159</strain>
    </source>
</reference>
<keyword evidence="1" id="KW-0472">Membrane</keyword>